<dbReference type="Gene3D" id="1.20.58.160">
    <property type="match status" value="1"/>
</dbReference>
<keyword evidence="6" id="KW-0653">Protein transport</keyword>
<dbReference type="GO" id="GO:0031267">
    <property type="term" value="F:small GTPase binding"/>
    <property type="evidence" value="ECO:0007669"/>
    <property type="project" value="InterPro"/>
</dbReference>
<feature type="region of interest" description="Disordered" evidence="7">
    <location>
        <begin position="299"/>
        <end position="333"/>
    </location>
</feature>
<reference evidence="10 11" key="1">
    <citation type="submission" date="2014-11" db="EMBL/GenBank/DDBJ databases">
        <title>Genetic blueprint of the zoonotic pathogen Toxocara canis.</title>
        <authorList>
            <person name="Zhu X.-Q."/>
            <person name="Korhonen P.K."/>
            <person name="Cai H."/>
            <person name="Young N.D."/>
            <person name="Nejsum P."/>
            <person name="von Samson-Himmelstjerna G."/>
            <person name="Boag P.R."/>
            <person name="Tan P."/>
            <person name="Li Q."/>
            <person name="Min J."/>
            <person name="Yang Y."/>
            <person name="Wang X."/>
            <person name="Fang X."/>
            <person name="Hall R.S."/>
            <person name="Hofmann A."/>
            <person name="Sternberg P.W."/>
            <person name="Jex A.R."/>
            <person name="Gasser R.B."/>
        </authorList>
    </citation>
    <scope>NUCLEOTIDE SEQUENCE [LARGE SCALE GENOMIC DNA]</scope>
    <source>
        <strain evidence="10">PN_DK_2014</strain>
    </source>
</reference>
<feature type="domain" description="VHS" evidence="8">
    <location>
        <begin position="17"/>
        <end position="148"/>
    </location>
</feature>
<sequence>MEENDERKPLEYWITRATDPFVTEEDRVKYVDALCERVSEEAEGPQIAVRIFAHKLLSPDQAEAMNALKAIDMCVRRCGTRVHNEIAKFRFLNQIVRLLSPKYNGEVTSAEVKAKAIEMLFIWQKSMRHLTKFKQVYDMLKEQKVILEDPPLISDPIRVTPPCRLATFEDEEKASLLSQLLKSNNPEDLQAANRLIKSMVRSEEQKMERLHKRVDDVEKAKNNCRVLNEILAYCNTEPMSERENELAAELYSVLVEIRPSLFRYAGEAAEYDDAALADILAVNDAVNKTVQQYKSLFPDRKPASKTSPAKDLISAAYKRSRNGSGTSASKAASSRGSRTSIVDLLSSDAEASATNAVSLLDRDALRLVDNGSHGSSLCDDVALICISSTSEQNGREGHPENDSSSSALDDLSLLLDQSAFRTNMTELGDTTEDNDAHPKDNVQTSVQSLGSISSALAAFASGARFSLNSVSFSLEQIHIAPRPPLVIFDENFMRGMLYFSQNSPPGTRYITTTVITMSSTNTVPLTNIKLSVSTKTPNVQSRLFDAESDALPPFSPMGAHSTISQILLVLPLTDSIETAEFDFVLLFSASSPKMISGSFSLHL</sequence>
<dbReference type="InterPro" id="IPR041198">
    <property type="entry name" value="GGA_N-GAT"/>
</dbReference>
<dbReference type="OrthoDB" id="447025at2759"/>
<dbReference type="GO" id="GO:0043130">
    <property type="term" value="F:ubiquitin binding"/>
    <property type="evidence" value="ECO:0007669"/>
    <property type="project" value="InterPro"/>
</dbReference>
<feature type="domain" description="GAT" evidence="9">
    <location>
        <begin position="170"/>
        <end position="298"/>
    </location>
</feature>
<organism evidence="10 11">
    <name type="scientific">Toxocara canis</name>
    <name type="common">Canine roundworm</name>
    <dbReference type="NCBI Taxonomy" id="6265"/>
    <lineage>
        <taxon>Eukaryota</taxon>
        <taxon>Metazoa</taxon>
        <taxon>Ecdysozoa</taxon>
        <taxon>Nematoda</taxon>
        <taxon>Chromadorea</taxon>
        <taxon>Rhabditida</taxon>
        <taxon>Spirurina</taxon>
        <taxon>Ascaridomorpha</taxon>
        <taxon>Ascaridoidea</taxon>
        <taxon>Toxocaridae</taxon>
        <taxon>Toxocara</taxon>
    </lineage>
</organism>
<evidence type="ECO:0000259" key="8">
    <source>
        <dbReference type="PROSITE" id="PS50179"/>
    </source>
</evidence>
<dbReference type="InterPro" id="IPR027422">
    <property type="entry name" value="GGA1-3"/>
</dbReference>
<protein>
    <submittedName>
        <fullName evidence="10">ADP-ribosylation factor-binding protein GGA1</fullName>
    </submittedName>
</protein>
<dbReference type="SUPFAM" id="SSF89009">
    <property type="entry name" value="GAT-like domain"/>
    <property type="match status" value="1"/>
</dbReference>
<dbReference type="SUPFAM" id="SSF49348">
    <property type="entry name" value="Clathrin adaptor appendage domain"/>
    <property type="match status" value="1"/>
</dbReference>
<keyword evidence="11" id="KW-1185">Reference proteome</keyword>
<dbReference type="CDD" id="cd14234">
    <property type="entry name" value="GAT_GGA_meta"/>
    <property type="match status" value="1"/>
</dbReference>
<dbReference type="CDD" id="cd03567">
    <property type="entry name" value="VHS_GGA_metazoan"/>
    <property type="match status" value="1"/>
</dbReference>
<dbReference type="PROSITE" id="PS50909">
    <property type="entry name" value="GAT"/>
    <property type="match status" value="1"/>
</dbReference>
<dbReference type="GO" id="GO:0006893">
    <property type="term" value="P:Golgi to plasma membrane transport"/>
    <property type="evidence" value="ECO:0007669"/>
    <property type="project" value="TreeGrafter"/>
</dbReference>
<feature type="compositionally biased region" description="Low complexity" evidence="7">
    <location>
        <begin position="323"/>
        <end position="333"/>
    </location>
</feature>
<dbReference type="GO" id="GO:0005802">
    <property type="term" value="C:trans-Golgi network"/>
    <property type="evidence" value="ECO:0007669"/>
    <property type="project" value="InterPro"/>
</dbReference>
<dbReference type="PANTHER" id="PTHR45905">
    <property type="entry name" value="GOLGI-LOCALIZED, GAMMA-ADAPTIN EAR CONTAINING, ARF BINDING PROTEIN"/>
    <property type="match status" value="1"/>
</dbReference>
<dbReference type="InterPro" id="IPR013041">
    <property type="entry name" value="Clathrin_app_Ig-like_sf"/>
</dbReference>
<dbReference type="GO" id="GO:0005769">
    <property type="term" value="C:early endosome"/>
    <property type="evidence" value="ECO:0007669"/>
    <property type="project" value="UniProtKB-SubCell"/>
</dbReference>
<evidence type="ECO:0000256" key="4">
    <source>
        <dbReference type="ARBA" id="ARBA00022448"/>
    </source>
</evidence>
<dbReference type="AlphaFoldDB" id="A0A0B2VNW9"/>
<dbReference type="Gene3D" id="1.25.40.90">
    <property type="match status" value="1"/>
</dbReference>
<dbReference type="GO" id="GO:0035091">
    <property type="term" value="F:phosphatidylinositol binding"/>
    <property type="evidence" value="ECO:0007669"/>
    <property type="project" value="InterPro"/>
</dbReference>
<evidence type="ECO:0000313" key="11">
    <source>
        <dbReference type="Proteomes" id="UP000031036"/>
    </source>
</evidence>
<dbReference type="Pfam" id="PF03127">
    <property type="entry name" value="GAT"/>
    <property type="match status" value="1"/>
</dbReference>
<name>A0A0B2VNW9_TOXCA</name>
<dbReference type="GO" id="GO:0034394">
    <property type="term" value="P:protein localization to cell surface"/>
    <property type="evidence" value="ECO:0007669"/>
    <property type="project" value="TreeGrafter"/>
</dbReference>
<dbReference type="STRING" id="6265.A0A0B2VNW9"/>
<evidence type="ECO:0000259" key="9">
    <source>
        <dbReference type="PROSITE" id="PS50909"/>
    </source>
</evidence>
<dbReference type="Pfam" id="PF00790">
    <property type="entry name" value="VHS"/>
    <property type="match status" value="1"/>
</dbReference>
<dbReference type="Proteomes" id="UP000031036">
    <property type="component" value="Unassembled WGS sequence"/>
</dbReference>
<dbReference type="Gene3D" id="2.60.40.1230">
    <property type="match status" value="1"/>
</dbReference>
<dbReference type="SUPFAM" id="SSF48464">
    <property type="entry name" value="ENTH/VHS domain"/>
    <property type="match status" value="1"/>
</dbReference>
<comment type="subcellular location">
    <subcellularLocation>
        <location evidence="2">Early endosome</location>
    </subcellularLocation>
    <subcellularLocation>
        <location evidence="1">Golgi apparatus</location>
        <location evidence="1">trans-Golgi network membrane</location>
        <topology evidence="1">Peripheral membrane protein</topology>
    </subcellularLocation>
</comment>
<keyword evidence="5" id="KW-0832">Ubl conjugation</keyword>
<evidence type="ECO:0000256" key="2">
    <source>
        <dbReference type="ARBA" id="ARBA00004412"/>
    </source>
</evidence>
<dbReference type="PANTHER" id="PTHR45905:SF1">
    <property type="entry name" value="GOLGI-LOCALIZED, GAMMA-ADAPTIN EAR CONTAINING, ARF BINDING PROTEIN"/>
    <property type="match status" value="1"/>
</dbReference>
<proteinExistence type="inferred from homology"/>
<evidence type="ECO:0000256" key="6">
    <source>
        <dbReference type="ARBA" id="ARBA00022927"/>
    </source>
</evidence>
<evidence type="ECO:0000313" key="10">
    <source>
        <dbReference type="EMBL" id="KHN83142.1"/>
    </source>
</evidence>
<dbReference type="InterPro" id="IPR004152">
    <property type="entry name" value="GAT_dom"/>
</dbReference>
<dbReference type="InterPro" id="IPR002014">
    <property type="entry name" value="VHS_dom"/>
</dbReference>
<dbReference type="GO" id="GO:0006886">
    <property type="term" value="P:intracellular protein transport"/>
    <property type="evidence" value="ECO:0007669"/>
    <property type="project" value="InterPro"/>
</dbReference>
<evidence type="ECO:0000256" key="5">
    <source>
        <dbReference type="ARBA" id="ARBA00022843"/>
    </source>
</evidence>
<comment type="caution">
    <text evidence="10">The sequence shown here is derived from an EMBL/GenBank/DDBJ whole genome shotgun (WGS) entry which is preliminary data.</text>
</comment>
<dbReference type="Gene3D" id="1.20.5.170">
    <property type="match status" value="1"/>
</dbReference>
<evidence type="ECO:0000256" key="7">
    <source>
        <dbReference type="SAM" id="MobiDB-lite"/>
    </source>
</evidence>
<evidence type="ECO:0000256" key="1">
    <source>
        <dbReference type="ARBA" id="ARBA00004150"/>
    </source>
</evidence>
<dbReference type="Pfam" id="PF18308">
    <property type="entry name" value="GGA_N-GAT"/>
    <property type="match status" value="1"/>
</dbReference>
<gene>
    <name evidence="10" type="primary">Gga1</name>
    <name evidence="10" type="ORF">Tcan_15910</name>
</gene>
<evidence type="ECO:0000256" key="3">
    <source>
        <dbReference type="ARBA" id="ARBA00008099"/>
    </source>
</evidence>
<accession>A0A0B2VNW9</accession>
<dbReference type="EMBL" id="JPKZ01001215">
    <property type="protein sequence ID" value="KHN83142.1"/>
    <property type="molecule type" value="Genomic_DNA"/>
</dbReference>
<dbReference type="InterPro" id="IPR038425">
    <property type="entry name" value="GAT_sf"/>
</dbReference>
<keyword evidence="4" id="KW-0813">Transport</keyword>
<dbReference type="InterPro" id="IPR008942">
    <property type="entry name" value="ENTH_VHS"/>
</dbReference>
<dbReference type="PROSITE" id="PS50179">
    <property type="entry name" value="VHS"/>
    <property type="match status" value="1"/>
</dbReference>
<comment type="similarity">
    <text evidence="3">Belongs to the GGA protein family.</text>
</comment>
<dbReference type="SMART" id="SM00288">
    <property type="entry name" value="VHS"/>
    <property type="match status" value="1"/>
</dbReference>